<proteinExistence type="predicted"/>
<sequence>MTAHHPTRRSIPRSAGGLGAAPAPGAAGSSAIDGVIDRLRTA</sequence>
<protein>
    <submittedName>
        <fullName evidence="2">Uncharacterized protein</fullName>
    </submittedName>
</protein>
<evidence type="ECO:0000256" key="1">
    <source>
        <dbReference type="SAM" id="MobiDB-lite"/>
    </source>
</evidence>
<dbReference type="EMBL" id="JBHSOD010000003">
    <property type="protein sequence ID" value="MFC5884302.1"/>
    <property type="molecule type" value="Genomic_DNA"/>
</dbReference>
<evidence type="ECO:0000313" key="2">
    <source>
        <dbReference type="EMBL" id="MFC5884302.1"/>
    </source>
</evidence>
<dbReference type="RefSeq" id="WP_313762370.1">
    <property type="nucleotide sequence ID" value="NZ_BAAAVH010000089.1"/>
</dbReference>
<feature type="compositionally biased region" description="Low complexity" evidence="1">
    <location>
        <begin position="20"/>
        <end position="31"/>
    </location>
</feature>
<keyword evidence="3" id="KW-1185">Reference proteome</keyword>
<organism evidence="2 3">
    <name type="scientific">Kitasatospora aburaviensis</name>
    <dbReference type="NCBI Taxonomy" id="67265"/>
    <lineage>
        <taxon>Bacteria</taxon>
        <taxon>Bacillati</taxon>
        <taxon>Actinomycetota</taxon>
        <taxon>Actinomycetes</taxon>
        <taxon>Kitasatosporales</taxon>
        <taxon>Streptomycetaceae</taxon>
        <taxon>Kitasatospora</taxon>
    </lineage>
</organism>
<feature type="region of interest" description="Disordered" evidence="1">
    <location>
        <begin position="1"/>
        <end position="42"/>
    </location>
</feature>
<evidence type="ECO:0000313" key="3">
    <source>
        <dbReference type="Proteomes" id="UP001596067"/>
    </source>
</evidence>
<accession>A0ABW1EQT1</accession>
<reference evidence="3" key="1">
    <citation type="journal article" date="2019" name="Int. J. Syst. Evol. Microbiol.">
        <title>The Global Catalogue of Microorganisms (GCM) 10K type strain sequencing project: providing services to taxonomists for standard genome sequencing and annotation.</title>
        <authorList>
            <consortium name="The Broad Institute Genomics Platform"/>
            <consortium name="The Broad Institute Genome Sequencing Center for Infectious Disease"/>
            <person name="Wu L."/>
            <person name="Ma J."/>
        </authorList>
    </citation>
    <scope>NUCLEOTIDE SEQUENCE [LARGE SCALE GENOMIC DNA]</scope>
    <source>
        <strain evidence="3">CGMCC 4.1469</strain>
    </source>
</reference>
<comment type="caution">
    <text evidence="2">The sequence shown here is derived from an EMBL/GenBank/DDBJ whole genome shotgun (WGS) entry which is preliminary data.</text>
</comment>
<feature type="compositionally biased region" description="Basic residues" evidence="1">
    <location>
        <begin position="1"/>
        <end position="11"/>
    </location>
</feature>
<gene>
    <name evidence="2" type="ORF">ACFP0N_04785</name>
</gene>
<dbReference type="Proteomes" id="UP001596067">
    <property type="component" value="Unassembled WGS sequence"/>
</dbReference>
<name>A0ABW1EQT1_9ACTN</name>